<dbReference type="EMBL" id="JBFXLU010000044">
    <property type="protein sequence ID" value="KAL2849200.1"/>
    <property type="molecule type" value="Genomic_DNA"/>
</dbReference>
<keyword evidence="2" id="KW-1185">Reference proteome</keyword>
<accession>A0ABR4KA89</accession>
<evidence type="ECO:0000313" key="2">
    <source>
        <dbReference type="Proteomes" id="UP001610446"/>
    </source>
</evidence>
<evidence type="ECO:0000313" key="1">
    <source>
        <dbReference type="EMBL" id="KAL2849200.1"/>
    </source>
</evidence>
<name>A0ABR4KA89_9EURO</name>
<organism evidence="1 2">
    <name type="scientific">Aspergillus pseudoustus</name>
    <dbReference type="NCBI Taxonomy" id="1810923"/>
    <lineage>
        <taxon>Eukaryota</taxon>
        <taxon>Fungi</taxon>
        <taxon>Dikarya</taxon>
        <taxon>Ascomycota</taxon>
        <taxon>Pezizomycotina</taxon>
        <taxon>Eurotiomycetes</taxon>
        <taxon>Eurotiomycetidae</taxon>
        <taxon>Eurotiales</taxon>
        <taxon>Aspergillaceae</taxon>
        <taxon>Aspergillus</taxon>
        <taxon>Aspergillus subgen. Nidulantes</taxon>
    </lineage>
</organism>
<dbReference type="Proteomes" id="UP001610446">
    <property type="component" value="Unassembled WGS sequence"/>
</dbReference>
<reference evidence="1 2" key="1">
    <citation type="submission" date="2024-07" db="EMBL/GenBank/DDBJ databases">
        <title>Section-level genome sequencing and comparative genomics of Aspergillus sections Usti and Cavernicolus.</title>
        <authorList>
            <consortium name="Lawrence Berkeley National Laboratory"/>
            <person name="Nybo J.L."/>
            <person name="Vesth T.C."/>
            <person name="Theobald S."/>
            <person name="Frisvad J.C."/>
            <person name="Larsen T.O."/>
            <person name="Kjaerboelling I."/>
            <person name="Rothschild-Mancinelli K."/>
            <person name="Lyhne E.K."/>
            <person name="Kogle M.E."/>
            <person name="Barry K."/>
            <person name="Clum A."/>
            <person name="Na H."/>
            <person name="Ledsgaard L."/>
            <person name="Lin J."/>
            <person name="Lipzen A."/>
            <person name="Kuo A."/>
            <person name="Riley R."/>
            <person name="Mondo S."/>
            <person name="Labutti K."/>
            <person name="Haridas S."/>
            <person name="Pangalinan J."/>
            <person name="Salamov A.A."/>
            <person name="Simmons B.A."/>
            <person name="Magnuson J.K."/>
            <person name="Chen J."/>
            <person name="Drula E."/>
            <person name="Henrissat B."/>
            <person name="Wiebenga A."/>
            <person name="Lubbers R.J."/>
            <person name="Gomes A.C."/>
            <person name="Makela M.R."/>
            <person name="Stajich J."/>
            <person name="Grigoriev I.V."/>
            <person name="Mortensen U.H."/>
            <person name="De Vries R.P."/>
            <person name="Baker S.E."/>
            <person name="Andersen M.R."/>
        </authorList>
    </citation>
    <scope>NUCLEOTIDE SEQUENCE [LARGE SCALE GENOMIC DNA]</scope>
    <source>
        <strain evidence="1 2">CBS 123904</strain>
    </source>
</reference>
<sequence>MPVSHQSHYGSFCGPPRWCGVSLPKCSYGLSPESQSKYTSTYNTDGKHGIMSKAADNRYLLLNLEQGNSRICQAPKEMGIHITSESDNPLPPPPPFTSIQLRRIQRYTPQQSPFWQYKRLMGSRSCFSVRILPYDDGLARGCIAAWGLLTEDESTIPALAPGG</sequence>
<proteinExistence type="predicted"/>
<gene>
    <name evidence="1" type="ORF">BJY01DRAFT_146273</name>
</gene>
<comment type="caution">
    <text evidence="1">The sequence shown here is derived from an EMBL/GenBank/DDBJ whole genome shotgun (WGS) entry which is preliminary data.</text>
</comment>
<protein>
    <submittedName>
        <fullName evidence="1">Uncharacterized protein</fullName>
    </submittedName>
</protein>